<gene>
    <name evidence="1" type="ORF">EBF16_25255</name>
</gene>
<evidence type="ECO:0000313" key="2">
    <source>
        <dbReference type="Proteomes" id="UP000280708"/>
    </source>
</evidence>
<name>A0A085KB75_SPHYA</name>
<accession>A0A085KB75</accession>
<evidence type="ECO:0000313" key="1">
    <source>
        <dbReference type="EMBL" id="AYO79881.1"/>
    </source>
</evidence>
<dbReference type="Proteomes" id="UP000280708">
    <property type="component" value="Chromosome"/>
</dbReference>
<reference evidence="1 2" key="1">
    <citation type="submission" date="2018-10" db="EMBL/GenBank/DDBJ databases">
        <title>Characterization and genome analysis of a novel bacterium Sphingobium yanoikuyae SJTF8 capable of degrading PAHs.</title>
        <authorList>
            <person name="Yin C."/>
            <person name="Xiong W."/>
            <person name="Liang R."/>
        </authorList>
    </citation>
    <scope>NUCLEOTIDE SEQUENCE [LARGE SCALE GENOMIC DNA]</scope>
    <source>
        <strain evidence="1 2">SJTF8</strain>
    </source>
</reference>
<organism evidence="1 2">
    <name type="scientific">Sphingobium yanoikuyae</name>
    <name type="common">Sphingomonas yanoikuyae</name>
    <dbReference type="NCBI Taxonomy" id="13690"/>
    <lineage>
        <taxon>Bacteria</taxon>
        <taxon>Pseudomonadati</taxon>
        <taxon>Pseudomonadota</taxon>
        <taxon>Alphaproteobacteria</taxon>
        <taxon>Sphingomonadales</taxon>
        <taxon>Sphingomonadaceae</taxon>
        <taxon>Sphingobium</taxon>
    </lineage>
</organism>
<proteinExistence type="predicted"/>
<dbReference type="AlphaFoldDB" id="A0A085KB75"/>
<sequence length="203" mass="21927">MPGGALLAYGRGAPREKADVMMRARHCSLLLFLTPVAADAVPPPTPADLAGCEGSAFVVDKLVCADPALRAADARVRVPSADQSRLLDAASDYVERQDGWFQRRNRCAFAPDQPTCLRDAYAERSAVLAALAHDPAPDRAGQCGKMAVRIGTLEGAIIIRDDSRLVAVGLPKSRSSWRPFVTAEPRGKAWRLRRLDGAHIDCR</sequence>
<protein>
    <submittedName>
        <fullName evidence="1">Uncharacterized protein</fullName>
    </submittedName>
</protein>
<dbReference type="EMBL" id="CP033230">
    <property type="protein sequence ID" value="AYO79881.1"/>
    <property type="molecule type" value="Genomic_DNA"/>
</dbReference>